<evidence type="ECO:0000259" key="5">
    <source>
        <dbReference type="Pfam" id="PF02631"/>
    </source>
</evidence>
<dbReference type="PANTHER" id="PTHR33602:SF1">
    <property type="entry name" value="REGULATORY PROTEIN RECX FAMILY PROTEIN"/>
    <property type="match status" value="1"/>
</dbReference>
<comment type="subcellular location">
    <subcellularLocation>
        <location evidence="1">Cytoplasm</location>
    </subcellularLocation>
</comment>
<evidence type="ECO:0000313" key="7">
    <source>
        <dbReference type="EMBL" id="PZP30688.1"/>
    </source>
</evidence>
<protein>
    <recommendedName>
        <fullName evidence="3">Regulatory protein RecX</fullName>
    </recommendedName>
</protein>
<dbReference type="Pfam" id="PF21981">
    <property type="entry name" value="RecX_HTH3"/>
    <property type="match status" value="1"/>
</dbReference>
<feature type="domain" description="RecX third three-helical" evidence="6">
    <location>
        <begin position="124"/>
        <end position="168"/>
    </location>
</feature>
<dbReference type="PANTHER" id="PTHR33602">
    <property type="entry name" value="REGULATORY PROTEIN RECX FAMILY PROTEIN"/>
    <property type="match status" value="1"/>
</dbReference>
<dbReference type="Gene3D" id="1.10.10.10">
    <property type="entry name" value="Winged helix-like DNA-binding domain superfamily/Winged helix DNA-binding domain"/>
    <property type="match status" value="3"/>
</dbReference>
<dbReference type="AlphaFoldDB" id="A0A2W5DIQ2"/>
<organism evidence="7 8">
    <name type="scientific">Roseateles depolymerans</name>
    <dbReference type="NCBI Taxonomy" id="76731"/>
    <lineage>
        <taxon>Bacteria</taxon>
        <taxon>Pseudomonadati</taxon>
        <taxon>Pseudomonadota</taxon>
        <taxon>Betaproteobacteria</taxon>
        <taxon>Burkholderiales</taxon>
        <taxon>Sphaerotilaceae</taxon>
        <taxon>Roseateles</taxon>
    </lineage>
</organism>
<dbReference type="InterPro" id="IPR053925">
    <property type="entry name" value="RecX_HTH_3rd"/>
</dbReference>
<evidence type="ECO:0000259" key="6">
    <source>
        <dbReference type="Pfam" id="PF21981"/>
    </source>
</evidence>
<reference evidence="7 8" key="1">
    <citation type="submission" date="2017-08" db="EMBL/GenBank/DDBJ databases">
        <title>Infants hospitalized years apart are colonized by the same room-sourced microbial strains.</title>
        <authorList>
            <person name="Brooks B."/>
            <person name="Olm M.R."/>
            <person name="Firek B.A."/>
            <person name="Baker R."/>
            <person name="Thomas B.C."/>
            <person name="Morowitz M.J."/>
            <person name="Banfield J.F."/>
        </authorList>
    </citation>
    <scope>NUCLEOTIDE SEQUENCE [LARGE SCALE GENOMIC DNA]</scope>
    <source>
        <strain evidence="7">S2_012_000_R2_81</strain>
    </source>
</reference>
<dbReference type="Pfam" id="PF02631">
    <property type="entry name" value="RecX_HTH2"/>
    <property type="match status" value="1"/>
</dbReference>
<dbReference type="GO" id="GO:0005737">
    <property type="term" value="C:cytoplasm"/>
    <property type="evidence" value="ECO:0007669"/>
    <property type="project" value="UniProtKB-SubCell"/>
</dbReference>
<name>A0A2W5DIQ2_9BURK</name>
<evidence type="ECO:0000256" key="3">
    <source>
        <dbReference type="ARBA" id="ARBA00018111"/>
    </source>
</evidence>
<evidence type="ECO:0000256" key="2">
    <source>
        <dbReference type="ARBA" id="ARBA00009695"/>
    </source>
</evidence>
<dbReference type="GO" id="GO:0006282">
    <property type="term" value="P:regulation of DNA repair"/>
    <property type="evidence" value="ECO:0007669"/>
    <property type="project" value="InterPro"/>
</dbReference>
<evidence type="ECO:0000256" key="1">
    <source>
        <dbReference type="ARBA" id="ARBA00004496"/>
    </source>
</evidence>
<comment type="similarity">
    <text evidence="2">Belongs to the RecX family.</text>
</comment>
<proteinExistence type="inferred from homology"/>
<sequence length="172" mass="19137">MARPPLSLKARAIGLLAQREQSRTELKRKLLAIERQRLAAAVAAGVAPSMAEADPDAADGELSEQVDALLDALAAEGYLSEARFVESRLHQRAQRFGLQRIQQELSQHGLALDPEQQQALRGTELSRAREVRCRRFGDALPTERTEQARQMRFLLARGFSGDVARRALRPTE</sequence>
<keyword evidence="4" id="KW-0963">Cytoplasm</keyword>
<dbReference type="InterPro" id="IPR003783">
    <property type="entry name" value="Regulatory_RecX"/>
</dbReference>
<evidence type="ECO:0000313" key="8">
    <source>
        <dbReference type="Proteomes" id="UP000249633"/>
    </source>
</evidence>
<dbReference type="Proteomes" id="UP000249633">
    <property type="component" value="Unassembled WGS sequence"/>
</dbReference>
<gene>
    <name evidence="7" type="ORF">DI603_14270</name>
</gene>
<dbReference type="InterPro" id="IPR053924">
    <property type="entry name" value="RecX_HTH_2nd"/>
</dbReference>
<dbReference type="InterPro" id="IPR036388">
    <property type="entry name" value="WH-like_DNA-bd_sf"/>
</dbReference>
<accession>A0A2W5DIQ2</accession>
<evidence type="ECO:0000256" key="4">
    <source>
        <dbReference type="ARBA" id="ARBA00022490"/>
    </source>
</evidence>
<dbReference type="EMBL" id="QFOD01000013">
    <property type="protein sequence ID" value="PZP30688.1"/>
    <property type="molecule type" value="Genomic_DNA"/>
</dbReference>
<comment type="caution">
    <text evidence="7">The sequence shown here is derived from an EMBL/GenBank/DDBJ whole genome shotgun (WGS) entry which is preliminary data.</text>
</comment>
<feature type="domain" description="RecX second three-helical" evidence="5">
    <location>
        <begin position="80"/>
        <end position="111"/>
    </location>
</feature>